<dbReference type="eggNOG" id="COG1562">
    <property type="taxonomic scope" value="Bacteria"/>
</dbReference>
<evidence type="ECO:0000256" key="1">
    <source>
        <dbReference type="SAM" id="MobiDB-lite"/>
    </source>
</evidence>
<protein>
    <submittedName>
        <fullName evidence="2">Squalene/phytoene synthase</fullName>
    </submittedName>
</protein>
<dbReference type="HOGENOM" id="CLU_037269_0_0_11"/>
<evidence type="ECO:0000313" key="2">
    <source>
        <dbReference type="EMBL" id="ABD10203.1"/>
    </source>
</evidence>
<dbReference type="InterPro" id="IPR017827">
    <property type="entry name" value="HSQ_synthase_HpnC"/>
</dbReference>
<dbReference type="EMBL" id="CP000249">
    <property type="protein sequence ID" value="ABD10203.1"/>
    <property type="molecule type" value="Genomic_DNA"/>
</dbReference>
<gene>
    <name evidence="2" type="ordered locus">Francci3_0819</name>
</gene>
<dbReference type="RefSeq" id="WP_011435272.1">
    <property type="nucleotide sequence ID" value="NC_007777.1"/>
</dbReference>
<dbReference type="SFLD" id="SFLDG01018">
    <property type="entry name" value="Squalene/Phytoene_Synthase_Lik"/>
    <property type="match status" value="1"/>
</dbReference>
<keyword evidence="3" id="KW-1185">Reference proteome</keyword>
<dbReference type="InterPro" id="IPR033904">
    <property type="entry name" value="Trans_IPPS_HH"/>
</dbReference>
<feature type="compositionally biased region" description="Low complexity" evidence="1">
    <location>
        <begin position="320"/>
        <end position="342"/>
    </location>
</feature>
<dbReference type="GO" id="GO:0051996">
    <property type="term" value="F:squalene synthase [NAD(P)H] activity"/>
    <property type="evidence" value="ECO:0007669"/>
    <property type="project" value="InterPro"/>
</dbReference>
<sequence length="357" mass="37431">MTAIDARTSPSRTPAQPAATGLATPAEQLLRAAPAENFPVSPFVLPAAVRFHFNALYAFSRLVDNLGDEAAGDRLALLDRLSADLEVIWTGGQPELPVLRLLARTVRDCDLPAEPFQRLVEANRQDQRVTRYETFDDLVRYCTLSADPIGRMVLGVFGLATPDRVVLSDRVCTALQLAEHWQDVAEDLAAGRIYLPLEDLDTFGVTEADLRASVASPAVRHLMAFEVARARTVIDQGAPLVSMVPGRLRLALAGFVGGGRAALDAIRRADYDVLGGPPKATKPRVAEFALAALARSLAPGASAVAHTAAAVATATSAAGAWPGSGSGSTAHGGTAATSTQAGVPAAQSVLPEMGEVR</sequence>
<feature type="region of interest" description="Disordered" evidence="1">
    <location>
        <begin position="320"/>
        <end position="357"/>
    </location>
</feature>
<dbReference type="SFLD" id="SFLDS00005">
    <property type="entry name" value="Isoprenoid_Synthase_Type_I"/>
    <property type="match status" value="1"/>
</dbReference>
<dbReference type="NCBIfam" id="TIGR03464">
    <property type="entry name" value="HpnC"/>
    <property type="match status" value="1"/>
</dbReference>
<organism evidence="2 3">
    <name type="scientific">Frankia casuarinae (strain DSM 45818 / CECT 9043 / HFP020203 / CcI3)</name>
    <dbReference type="NCBI Taxonomy" id="106370"/>
    <lineage>
        <taxon>Bacteria</taxon>
        <taxon>Bacillati</taxon>
        <taxon>Actinomycetota</taxon>
        <taxon>Actinomycetes</taxon>
        <taxon>Frankiales</taxon>
        <taxon>Frankiaceae</taxon>
        <taxon>Frankia</taxon>
    </lineage>
</organism>
<reference evidence="2 3" key="1">
    <citation type="journal article" date="2007" name="Genome Res.">
        <title>Genome characteristics of facultatively symbiotic Frankia sp. strains reflect host range and host plant biogeography.</title>
        <authorList>
            <person name="Normand P."/>
            <person name="Lapierre P."/>
            <person name="Tisa L.S."/>
            <person name="Gogarten J.P."/>
            <person name="Alloisio N."/>
            <person name="Bagnarol E."/>
            <person name="Bassi C.A."/>
            <person name="Berry A.M."/>
            <person name="Bickhart D.M."/>
            <person name="Choisne N."/>
            <person name="Couloux A."/>
            <person name="Cournoyer B."/>
            <person name="Cruveiller S."/>
            <person name="Daubin V."/>
            <person name="Demange N."/>
            <person name="Francino M.P."/>
            <person name="Goltsman E."/>
            <person name="Huang Y."/>
            <person name="Kopp O.R."/>
            <person name="Labarre L."/>
            <person name="Lapidus A."/>
            <person name="Lavire C."/>
            <person name="Marechal J."/>
            <person name="Martinez M."/>
            <person name="Mastronunzio J.E."/>
            <person name="Mullin B.C."/>
            <person name="Niemann J."/>
            <person name="Pujic P."/>
            <person name="Rawnsley T."/>
            <person name="Rouy Z."/>
            <person name="Schenowitz C."/>
            <person name="Sellstedt A."/>
            <person name="Tavares F."/>
            <person name="Tomkins J.P."/>
            <person name="Vallenet D."/>
            <person name="Valverde C."/>
            <person name="Wall L.G."/>
            <person name="Wang Y."/>
            <person name="Medigue C."/>
            <person name="Benson D.R."/>
        </authorList>
    </citation>
    <scope>NUCLEOTIDE SEQUENCE [LARGE SCALE GENOMIC DNA]</scope>
    <source>
        <strain evidence="3">DSM 45818 / CECT 9043 / CcI3</strain>
    </source>
</reference>
<dbReference type="Proteomes" id="UP000001937">
    <property type="component" value="Chromosome"/>
</dbReference>
<name>Q2JET9_FRACC</name>
<dbReference type="AlphaFoldDB" id="Q2JET9"/>
<dbReference type="PhylomeDB" id="Q2JET9"/>
<evidence type="ECO:0000313" key="3">
    <source>
        <dbReference type="Proteomes" id="UP000001937"/>
    </source>
</evidence>
<dbReference type="OrthoDB" id="9807580at2"/>
<proteinExistence type="predicted"/>
<dbReference type="STRING" id="106370.Francci3_0819"/>
<feature type="region of interest" description="Disordered" evidence="1">
    <location>
        <begin position="1"/>
        <end position="22"/>
    </location>
</feature>
<dbReference type="InterPro" id="IPR044843">
    <property type="entry name" value="Trans_IPPS_bact-type"/>
</dbReference>
<dbReference type="PANTHER" id="PTHR31480">
    <property type="entry name" value="BIFUNCTIONAL LYCOPENE CYCLASE/PHYTOENE SYNTHASE"/>
    <property type="match status" value="1"/>
</dbReference>
<dbReference type="KEGG" id="fra:Francci3_0819"/>
<accession>Q2JET9</accession>
<dbReference type="GO" id="GO:0004311">
    <property type="term" value="F:geranylgeranyl diphosphate synthase activity"/>
    <property type="evidence" value="ECO:0007669"/>
    <property type="project" value="InterPro"/>
</dbReference>
<dbReference type="GO" id="GO:0016114">
    <property type="term" value="P:terpenoid biosynthetic process"/>
    <property type="evidence" value="ECO:0007669"/>
    <property type="project" value="UniProtKB-ARBA"/>
</dbReference>
<dbReference type="CDD" id="cd00683">
    <property type="entry name" value="Trans_IPPS_HH"/>
    <property type="match status" value="1"/>
</dbReference>
<dbReference type="InterPro" id="IPR002060">
    <property type="entry name" value="Squ/phyt_synthse"/>
</dbReference>
<dbReference type="Gene3D" id="1.10.600.10">
    <property type="entry name" value="Farnesyl Diphosphate Synthase"/>
    <property type="match status" value="1"/>
</dbReference>
<dbReference type="SUPFAM" id="SSF48576">
    <property type="entry name" value="Terpenoid synthases"/>
    <property type="match status" value="1"/>
</dbReference>
<dbReference type="InterPro" id="IPR008949">
    <property type="entry name" value="Isoprenoid_synthase_dom_sf"/>
</dbReference>
<dbReference type="SFLD" id="SFLDG01212">
    <property type="entry name" value="Phytoene_synthase_like"/>
    <property type="match status" value="1"/>
</dbReference>
<dbReference type="Pfam" id="PF00494">
    <property type="entry name" value="SQS_PSY"/>
    <property type="match status" value="1"/>
</dbReference>